<dbReference type="InterPro" id="IPR003660">
    <property type="entry name" value="HAMP_dom"/>
</dbReference>
<dbReference type="PRINTS" id="PR00344">
    <property type="entry name" value="BCTRLSENSOR"/>
</dbReference>
<keyword evidence="5 14" id="KW-0808">Transferase</keyword>
<dbReference type="InterPro" id="IPR005467">
    <property type="entry name" value="His_kinase_dom"/>
</dbReference>
<dbReference type="Gene3D" id="3.30.565.10">
    <property type="entry name" value="Histidine kinase-like ATPase, C-terminal domain"/>
    <property type="match status" value="1"/>
</dbReference>
<keyword evidence="8 11" id="KW-1133">Transmembrane helix</keyword>
<dbReference type="SUPFAM" id="SSF47384">
    <property type="entry name" value="Homodimeric domain of signal transducing histidine kinase"/>
    <property type="match status" value="1"/>
</dbReference>
<comment type="subcellular location">
    <subcellularLocation>
        <location evidence="2">Membrane</location>
    </subcellularLocation>
</comment>
<evidence type="ECO:0000256" key="2">
    <source>
        <dbReference type="ARBA" id="ARBA00004370"/>
    </source>
</evidence>
<dbReference type="CDD" id="cd00082">
    <property type="entry name" value="HisKA"/>
    <property type="match status" value="1"/>
</dbReference>
<protein>
    <recommendedName>
        <fullName evidence="3">histidine kinase</fullName>
        <ecNumber evidence="3">2.7.13.3</ecNumber>
    </recommendedName>
</protein>
<dbReference type="PANTHER" id="PTHR45436">
    <property type="entry name" value="SENSOR HISTIDINE KINASE YKOH"/>
    <property type="match status" value="1"/>
</dbReference>
<evidence type="ECO:0000256" key="6">
    <source>
        <dbReference type="ARBA" id="ARBA00022692"/>
    </source>
</evidence>
<evidence type="ECO:0000259" key="12">
    <source>
        <dbReference type="PROSITE" id="PS50109"/>
    </source>
</evidence>
<dbReference type="RefSeq" id="WP_178932253.1">
    <property type="nucleotide sequence ID" value="NZ_JACBAZ010000003.1"/>
</dbReference>
<evidence type="ECO:0000256" key="4">
    <source>
        <dbReference type="ARBA" id="ARBA00022553"/>
    </source>
</evidence>
<evidence type="ECO:0000256" key="11">
    <source>
        <dbReference type="SAM" id="Phobius"/>
    </source>
</evidence>
<reference evidence="14 15" key="1">
    <citation type="submission" date="2020-07" db="EMBL/GenBank/DDBJ databases">
        <title>Roseicoccus Jingziensis gen. nov., sp. nov., isolated from coastal seawater.</title>
        <authorList>
            <person name="Feng X."/>
        </authorList>
    </citation>
    <scope>NUCLEOTIDE SEQUENCE [LARGE SCALE GENOMIC DNA]</scope>
    <source>
        <strain evidence="14 15">N1E253</strain>
    </source>
</reference>
<keyword evidence="7 14" id="KW-0418">Kinase</keyword>
<dbReference type="Gene3D" id="6.10.340.10">
    <property type="match status" value="1"/>
</dbReference>
<sequence length="486" mass="53644">MRFTRVTLFILALIIGFGFYELGVYLLDDVDAQTFQATEEVMVDTAHVMAGMIESEIENGQMGPDALRRAFNRAHQHQFEAKIYRHTKTKLGLHAYLTDTDGMVLFDSDHGRREGQDFSKFNDVRLTLAGQYGARSSRLDESDSTSSVLYVAAPVRAKALDDGSPGPIIAILTIYKPQADVLTFITDRRRDILSATLSIGAGLILLTGAVFIWLFRPIGRLTRYAQSISQGERLPMPHLGKGKEVNTLGSALKNMKETLEGKRYVENYVSTLTHELKSPLAAIQGAVELLDENMPAEQRQKFLHNIQHETSRCQTLVRDMVQLAELEGKPHLEHQSVVDLSKLCQQVANTCKERLATQQLDLKQEITSDIQVIGDPMLIELAIANLIENASGFSSAGDSITLRLSVDGSMALIEIDDEGPGAPDYALERAFDRFYSLPRPGTTHKGTGLGLALVREAAVLHKGEAHLQNLPGKGCRASIHIPLNQD</sequence>
<evidence type="ECO:0000313" key="14">
    <source>
        <dbReference type="EMBL" id="NWK55708.1"/>
    </source>
</evidence>
<name>A0A851GD72_9BACT</name>
<dbReference type="SMART" id="SM00388">
    <property type="entry name" value="HisKA"/>
    <property type="match status" value="1"/>
</dbReference>
<dbReference type="NCBIfam" id="NF008312">
    <property type="entry name" value="PRK11100.1"/>
    <property type="match status" value="1"/>
</dbReference>
<feature type="transmembrane region" description="Helical" evidence="11">
    <location>
        <begin position="6"/>
        <end position="27"/>
    </location>
</feature>
<dbReference type="Proteomes" id="UP000557872">
    <property type="component" value="Unassembled WGS sequence"/>
</dbReference>
<accession>A0A851GD72</accession>
<dbReference type="Gene3D" id="1.10.287.130">
    <property type="match status" value="1"/>
</dbReference>
<dbReference type="InterPro" id="IPR036890">
    <property type="entry name" value="HATPase_C_sf"/>
</dbReference>
<evidence type="ECO:0000259" key="13">
    <source>
        <dbReference type="PROSITE" id="PS50885"/>
    </source>
</evidence>
<organism evidence="14 15">
    <name type="scientific">Oceaniferula marina</name>
    <dbReference type="NCBI Taxonomy" id="2748318"/>
    <lineage>
        <taxon>Bacteria</taxon>
        <taxon>Pseudomonadati</taxon>
        <taxon>Verrucomicrobiota</taxon>
        <taxon>Verrucomicrobiia</taxon>
        <taxon>Verrucomicrobiales</taxon>
        <taxon>Verrucomicrobiaceae</taxon>
        <taxon>Oceaniferula</taxon>
    </lineage>
</organism>
<dbReference type="PROSITE" id="PS50885">
    <property type="entry name" value="HAMP"/>
    <property type="match status" value="1"/>
</dbReference>
<evidence type="ECO:0000256" key="10">
    <source>
        <dbReference type="ARBA" id="ARBA00023136"/>
    </source>
</evidence>
<dbReference type="InterPro" id="IPR004358">
    <property type="entry name" value="Sig_transdc_His_kin-like_C"/>
</dbReference>
<keyword evidence="4" id="KW-0597">Phosphoprotein</keyword>
<evidence type="ECO:0000256" key="8">
    <source>
        <dbReference type="ARBA" id="ARBA00022989"/>
    </source>
</evidence>
<dbReference type="InterPro" id="IPR036097">
    <property type="entry name" value="HisK_dim/P_sf"/>
</dbReference>
<dbReference type="InterPro" id="IPR003594">
    <property type="entry name" value="HATPase_dom"/>
</dbReference>
<evidence type="ECO:0000256" key="3">
    <source>
        <dbReference type="ARBA" id="ARBA00012438"/>
    </source>
</evidence>
<gene>
    <name evidence="14" type="primary">creC</name>
    <name evidence="14" type="ORF">HW115_08805</name>
</gene>
<evidence type="ECO:0000256" key="9">
    <source>
        <dbReference type="ARBA" id="ARBA00023012"/>
    </source>
</evidence>
<dbReference type="InterPro" id="IPR050428">
    <property type="entry name" value="TCS_sensor_his_kinase"/>
</dbReference>
<evidence type="ECO:0000313" key="15">
    <source>
        <dbReference type="Proteomes" id="UP000557872"/>
    </source>
</evidence>
<dbReference type="GO" id="GO:0016020">
    <property type="term" value="C:membrane"/>
    <property type="evidence" value="ECO:0007669"/>
    <property type="project" value="UniProtKB-SubCell"/>
</dbReference>
<evidence type="ECO:0000256" key="1">
    <source>
        <dbReference type="ARBA" id="ARBA00000085"/>
    </source>
</evidence>
<dbReference type="EC" id="2.7.13.3" evidence="3"/>
<keyword evidence="15" id="KW-1185">Reference proteome</keyword>
<keyword evidence="9" id="KW-0902">Two-component regulatory system</keyword>
<dbReference type="SMART" id="SM00387">
    <property type="entry name" value="HATPase_c"/>
    <property type="match status" value="1"/>
</dbReference>
<feature type="transmembrane region" description="Helical" evidence="11">
    <location>
        <begin position="192"/>
        <end position="215"/>
    </location>
</feature>
<evidence type="ECO:0000256" key="5">
    <source>
        <dbReference type="ARBA" id="ARBA00022679"/>
    </source>
</evidence>
<proteinExistence type="predicted"/>
<keyword evidence="10 11" id="KW-0472">Membrane</keyword>
<feature type="domain" description="HAMP" evidence="13">
    <location>
        <begin position="212"/>
        <end position="264"/>
    </location>
</feature>
<feature type="domain" description="Histidine kinase" evidence="12">
    <location>
        <begin position="271"/>
        <end position="485"/>
    </location>
</feature>
<dbReference type="PROSITE" id="PS50109">
    <property type="entry name" value="HIS_KIN"/>
    <property type="match status" value="1"/>
</dbReference>
<dbReference type="SUPFAM" id="SSF55874">
    <property type="entry name" value="ATPase domain of HSP90 chaperone/DNA topoisomerase II/histidine kinase"/>
    <property type="match status" value="1"/>
</dbReference>
<dbReference type="PANTHER" id="PTHR45436:SF10">
    <property type="entry name" value="HISTIDINE KINASE"/>
    <property type="match status" value="1"/>
</dbReference>
<comment type="catalytic activity">
    <reaction evidence="1">
        <text>ATP + protein L-histidine = ADP + protein N-phospho-L-histidine.</text>
        <dbReference type="EC" id="2.7.13.3"/>
    </reaction>
</comment>
<dbReference type="InterPro" id="IPR003661">
    <property type="entry name" value="HisK_dim/P_dom"/>
</dbReference>
<dbReference type="GO" id="GO:0000155">
    <property type="term" value="F:phosphorelay sensor kinase activity"/>
    <property type="evidence" value="ECO:0007669"/>
    <property type="project" value="InterPro"/>
</dbReference>
<dbReference type="Pfam" id="PF00512">
    <property type="entry name" value="HisKA"/>
    <property type="match status" value="1"/>
</dbReference>
<dbReference type="Pfam" id="PF02518">
    <property type="entry name" value="HATPase_c"/>
    <property type="match status" value="1"/>
</dbReference>
<dbReference type="EMBL" id="JACBAZ010000003">
    <property type="protein sequence ID" value="NWK55708.1"/>
    <property type="molecule type" value="Genomic_DNA"/>
</dbReference>
<evidence type="ECO:0000256" key="7">
    <source>
        <dbReference type="ARBA" id="ARBA00022777"/>
    </source>
</evidence>
<comment type="caution">
    <text evidence="14">The sequence shown here is derived from an EMBL/GenBank/DDBJ whole genome shotgun (WGS) entry which is preliminary data.</text>
</comment>
<keyword evidence="6 11" id="KW-0812">Transmembrane</keyword>
<dbReference type="AlphaFoldDB" id="A0A851GD72"/>